<reference evidence="2 3" key="1">
    <citation type="submission" date="2020-08" db="EMBL/GenBank/DDBJ databases">
        <title>A Genomic Blueprint of the Chicken Gut Microbiome.</title>
        <authorList>
            <person name="Gilroy R."/>
            <person name="Ravi A."/>
            <person name="Getino M."/>
            <person name="Pursley I."/>
            <person name="Horton D.L."/>
            <person name="Alikhan N.-F."/>
            <person name="Baker D."/>
            <person name="Gharbi K."/>
            <person name="Hall N."/>
            <person name="Watson M."/>
            <person name="Adriaenssens E.M."/>
            <person name="Foster-Nyarko E."/>
            <person name="Jarju S."/>
            <person name="Secka A."/>
            <person name="Antonio M."/>
            <person name="Oren A."/>
            <person name="Chaudhuri R."/>
            <person name="La Ragione R.M."/>
            <person name="Hildebrand F."/>
            <person name="Pallen M.J."/>
        </authorList>
    </citation>
    <scope>NUCLEOTIDE SEQUENCE [LARGE SCALE GENOMIC DNA]</scope>
    <source>
        <strain evidence="2 3">Sa2BVA9</strain>
    </source>
</reference>
<evidence type="ECO:0000313" key="2">
    <source>
        <dbReference type="EMBL" id="MBD7971107.1"/>
    </source>
</evidence>
<feature type="region of interest" description="Disordered" evidence="1">
    <location>
        <begin position="1"/>
        <end position="27"/>
    </location>
</feature>
<evidence type="ECO:0000313" key="3">
    <source>
        <dbReference type="Proteomes" id="UP000608071"/>
    </source>
</evidence>
<name>A0ABR8T5R4_9BACL</name>
<gene>
    <name evidence="2" type="ORF">H9647_23845</name>
</gene>
<dbReference type="Proteomes" id="UP000608071">
    <property type="component" value="Unassembled WGS sequence"/>
</dbReference>
<protein>
    <submittedName>
        <fullName evidence="2">Uncharacterized protein</fullName>
    </submittedName>
</protein>
<keyword evidence="3" id="KW-1185">Reference proteome</keyword>
<feature type="compositionally biased region" description="Basic residues" evidence="1">
    <location>
        <begin position="1"/>
        <end position="18"/>
    </location>
</feature>
<sequence length="433" mass="49539">MSKKKTKKPRKSNKPTSKHIRDNPTFKQVSDSITNIRTIREVMPILEPLLNMSGIDVSGVNNGLHKVDDVEKKFEELKGLPDRFNNFFVDHGWIAYDNLNKEIALEAVEKAEAGDYAGAEQHLVEHFNAETVSTQLSFLCGLNSFKPRIRLANKALEDYKEERYHACVPVVLALADGLVNELNPDNRGMFAGTTELDAWDSIAAHSSGFGRLLIILRKGRYKTTTDQITLPYRNGIMHGTDLGYDNKIVAAKTWAMLLAVGEWAKKVERGEIEAPKEKPKETWTDTIKKIQEGEQFRKAANEWKPREPISLDIDTFEENSAEFALKEYLTFWSQKNYGRMTVLLPYNTFATNAAPGRIRKHFENRILKSFKFESIKDVGFASTKINVWLEIEEYGTSRSSIQEFVMYPQDAQGNIVGRNQDDLRWVSKFWDVY</sequence>
<evidence type="ECO:0000256" key="1">
    <source>
        <dbReference type="SAM" id="MobiDB-lite"/>
    </source>
</evidence>
<proteinExistence type="predicted"/>
<dbReference type="RefSeq" id="WP_191804764.1">
    <property type="nucleotide sequence ID" value="NZ_JACSQL010000020.1"/>
</dbReference>
<comment type="caution">
    <text evidence="2">The sequence shown here is derived from an EMBL/GenBank/DDBJ whole genome shotgun (WGS) entry which is preliminary data.</text>
</comment>
<organism evidence="2 3">
    <name type="scientific">Paenibacillus gallinarum</name>
    <dbReference type="NCBI Taxonomy" id="2762232"/>
    <lineage>
        <taxon>Bacteria</taxon>
        <taxon>Bacillati</taxon>
        <taxon>Bacillota</taxon>
        <taxon>Bacilli</taxon>
        <taxon>Bacillales</taxon>
        <taxon>Paenibacillaceae</taxon>
        <taxon>Paenibacillus</taxon>
    </lineage>
</organism>
<dbReference type="EMBL" id="JACSQL010000020">
    <property type="protein sequence ID" value="MBD7971107.1"/>
    <property type="molecule type" value="Genomic_DNA"/>
</dbReference>
<accession>A0ABR8T5R4</accession>